<feature type="transmembrane region" description="Helical" evidence="1">
    <location>
        <begin position="271"/>
        <end position="289"/>
    </location>
</feature>
<keyword evidence="1" id="KW-1133">Transmembrane helix</keyword>
<proteinExistence type="predicted"/>
<dbReference type="InterPro" id="IPR014550">
    <property type="entry name" value="UCP028704_OpgC"/>
</dbReference>
<keyword evidence="1" id="KW-0812">Transmembrane</keyword>
<evidence type="ECO:0000313" key="3">
    <source>
        <dbReference type="Proteomes" id="UP001570417"/>
    </source>
</evidence>
<feature type="transmembrane region" description="Helical" evidence="1">
    <location>
        <begin position="137"/>
        <end position="156"/>
    </location>
</feature>
<feature type="transmembrane region" description="Helical" evidence="1">
    <location>
        <begin position="12"/>
        <end position="37"/>
    </location>
</feature>
<reference evidence="2 3" key="1">
    <citation type="journal article" date="2024" name="ISME J.">
        <title>Tailless and filamentous prophages are predominant in marine Vibrio.</title>
        <authorList>
            <person name="Steensen K."/>
            <person name="Seneca J."/>
            <person name="Bartlau N."/>
            <person name="Yu X.A."/>
            <person name="Hussain F.A."/>
            <person name="Polz M.F."/>
        </authorList>
    </citation>
    <scope>NUCLEOTIDE SEQUENCE [LARGE SCALE GENOMIC DNA]</scope>
    <source>
        <strain evidence="2 3">10N.222.51.A1</strain>
    </source>
</reference>
<dbReference type="PIRSF" id="PIRSF028704">
    <property type="entry name" value="UPC028704"/>
    <property type="match status" value="1"/>
</dbReference>
<feature type="transmembrane region" description="Helical" evidence="1">
    <location>
        <begin position="231"/>
        <end position="251"/>
    </location>
</feature>
<dbReference type="PANTHER" id="PTHR38592">
    <property type="entry name" value="BLL4819 PROTEIN"/>
    <property type="match status" value="1"/>
</dbReference>
<accession>A0ABV4N897</accession>
<dbReference type="RefSeq" id="WP_372265138.1">
    <property type="nucleotide sequence ID" value="NZ_JBFRUW010000007.1"/>
</dbReference>
<gene>
    <name evidence="2" type="primary">opgC</name>
    <name evidence="2" type="ORF">AB4566_04950</name>
</gene>
<feature type="transmembrane region" description="Helical" evidence="1">
    <location>
        <begin position="163"/>
        <end position="180"/>
    </location>
</feature>
<evidence type="ECO:0000313" key="2">
    <source>
        <dbReference type="EMBL" id="MFA0567620.1"/>
    </source>
</evidence>
<feature type="transmembrane region" description="Helical" evidence="1">
    <location>
        <begin position="49"/>
        <end position="69"/>
    </location>
</feature>
<evidence type="ECO:0000256" key="1">
    <source>
        <dbReference type="SAM" id="Phobius"/>
    </source>
</evidence>
<dbReference type="Pfam" id="PF10129">
    <property type="entry name" value="OpgC_C"/>
    <property type="match status" value="1"/>
</dbReference>
<keyword evidence="1" id="KW-0472">Membrane</keyword>
<feature type="transmembrane region" description="Helical" evidence="1">
    <location>
        <begin position="81"/>
        <end position="102"/>
    </location>
</feature>
<sequence length="369" mass="41884">MQRNHSIDTIRGALLLIMTINHFIWITVGWAGIQLITLQPFGQVGAAEGFILVSGLMVGLIYTGADAASNKKKLLTRAKQLYIYHLIAILAVLTIAYCFISFSQPANTFYSELFPGLIGNTVPTLVASFTLLHKPPYFDILPMYVAFLLISPFVISQLKKKRIALVITTSVLLWLGSRYFDLSTLLTLYFAEGAINTGYFSWLAWQLIFVVGICLGYYSRHQPINWFKHPAITFLVSIIALVLFVFQRNIFAQYGIHQGTLYELADKPLLGWLRIFNLFLLVYLFGYIIHRWSQALTFKPLALLGRHSLYVFSWHYVVIFSVAPIALGFFDFQPNITVCLVIVSLLIFVPALIRERNKSPKLVVEKESN</sequence>
<feature type="transmembrane region" description="Helical" evidence="1">
    <location>
        <begin position="335"/>
        <end position="353"/>
    </location>
</feature>
<feature type="transmembrane region" description="Helical" evidence="1">
    <location>
        <begin position="200"/>
        <end position="219"/>
    </location>
</feature>
<name>A0ABV4N897_9VIBR</name>
<organism evidence="2 3">
    <name type="scientific">Vibrio gallaecicus</name>
    <dbReference type="NCBI Taxonomy" id="552386"/>
    <lineage>
        <taxon>Bacteria</taxon>
        <taxon>Pseudomonadati</taxon>
        <taxon>Pseudomonadota</taxon>
        <taxon>Gammaproteobacteria</taxon>
        <taxon>Vibrionales</taxon>
        <taxon>Vibrionaceae</taxon>
        <taxon>Vibrio</taxon>
    </lineage>
</organism>
<dbReference type="PANTHER" id="PTHR38592:SF3">
    <property type="entry name" value="BLL4819 PROTEIN"/>
    <property type="match status" value="1"/>
</dbReference>
<feature type="transmembrane region" description="Helical" evidence="1">
    <location>
        <begin position="309"/>
        <end position="329"/>
    </location>
</feature>
<keyword evidence="3" id="KW-1185">Reference proteome</keyword>
<protein>
    <submittedName>
        <fullName evidence="2">OpgC domain-containing protein</fullName>
    </submittedName>
</protein>
<dbReference type="EMBL" id="JBFRUW010000007">
    <property type="protein sequence ID" value="MFA0567620.1"/>
    <property type="molecule type" value="Genomic_DNA"/>
</dbReference>
<comment type="caution">
    <text evidence="2">The sequence shown here is derived from an EMBL/GenBank/DDBJ whole genome shotgun (WGS) entry which is preliminary data.</text>
</comment>
<dbReference type="Proteomes" id="UP001570417">
    <property type="component" value="Unassembled WGS sequence"/>
</dbReference>